<keyword evidence="11 15" id="KW-0057">Aromatic amino acid biosynthesis</keyword>
<accession>A0A345PD53</accession>
<dbReference type="InterPro" id="IPR006805">
    <property type="entry name" value="Anth_synth_I_N"/>
</dbReference>
<protein>
    <recommendedName>
        <fullName evidence="6 15">Anthranilate synthase component 1</fullName>
        <ecNumber evidence="5 15">4.1.3.27</ecNumber>
    </recommendedName>
</protein>
<keyword evidence="9 15" id="KW-0822">Tryptophan biosynthesis</keyword>
<evidence type="ECO:0000256" key="1">
    <source>
        <dbReference type="ARBA" id="ARBA00001946"/>
    </source>
</evidence>
<dbReference type="InterPro" id="IPR005256">
    <property type="entry name" value="Anth_synth_I_PabB"/>
</dbReference>
<evidence type="ECO:0000256" key="3">
    <source>
        <dbReference type="ARBA" id="ARBA00009562"/>
    </source>
</evidence>
<evidence type="ECO:0000256" key="8">
    <source>
        <dbReference type="ARBA" id="ARBA00022723"/>
    </source>
</evidence>
<evidence type="ECO:0000313" key="19">
    <source>
        <dbReference type="Proteomes" id="UP000253908"/>
    </source>
</evidence>
<evidence type="ECO:0000256" key="2">
    <source>
        <dbReference type="ARBA" id="ARBA00004873"/>
    </source>
</evidence>
<evidence type="ECO:0000259" key="16">
    <source>
        <dbReference type="Pfam" id="PF00425"/>
    </source>
</evidence>
<reference evidence="19" key="1">
    <citation type="submission" date="2017-11" db="EMBL/GenBank/DDBJ databases">
        <authorList>
            <person name="Zhu W."/>
        </authorList>
    </citation>
    <scope>NUCLEOTIDE SEQUENCE [LARGE SCALE GENOMIC DNA]</scope>
    <source>
        <strain evidence="19">160</strain>
    </source>
</reference>
<dbReference type="Pfam" id="PF04715">
    <property type="entry name" value="Anth_synt_I_N"/>
    <property type="match status" value="1"/>
</dbReference>
<evidence type="ECO:0000313" key="18">
    <source>
        <dbReference type="EMBL" id="AXI07933.1"/>
    </source>
</evidence>
<dbReference type="InterPro" id="IPR005801">
    <property type="entry name" value="ADC_synthase"/>
</dbReference>
<evidence type="ECO:0000256" key="6">
    <source>
        <dbReference type="ARBA" id="ARBA00020653"/>
    </source>
</evidence>
<evidence type="ECO:0000256" key="14">
    <source>
        <dbReference type="ARBA" id="ARBA00047683"/>
    </source>
</evidence>
<dbReference type="Gene3D" id="3.60.120.10">
    <property type="entry name" value="Anthranilate synthase"/>
    <property type="match status" value="1"/>
</dbReference>
<gene>
    <name evidence="15" type="primary">trpE</name>
    <name evidence="18" type="ORF">CUC15_02585</name>
</gene>
<dbReference type="AlphaFoldDB" id="A0A345PD53"/>
<dbReference type="InterPro" id="IPR015890">
    <property type="entry name" value="Chorismate_C"/>
</dbReference>
<name>A0A345PD53_9BACI</name>
<dbReference type="KEGG" id="ocn:CUC15_02585"/>
<evidence type="ECO:0000256" key="4">
    <source>
        <dbReference type="ARBA" id="ARBA00011575"/>
    </source>
</evidence>
<sequence length="471" mass="52934">MSINGNHEYSFKSIKQHAGKLTPIEIYRQLPGKKKFLLESTFQHQKKGKFSFIGGNPYQEIIGNGHRTTVINHEKETKETIQQHGLNYVKEHLPKIELDFPFPFYGGAVGYIGYDSIRLHENIGDTLPDDLDMPDIHLMVYKDIIVFDHADESLCLIVLHHGLDADNILAERINLLQKALSRPTEQTTAHQEATINFKAEITEEKFLENVSIAKKHLKQGDVFQVVLSQRLSAEMNGDPLLFYQKLREANPSPYMFYIDFESYLLLGASPESLVQTTGREIVTNPIAGTRARGKSETEDEALATELLQDEKEIAEHRMLVDLSRNDLGRVCEVGSITIPTYMTIERYQHVMHIVSEVKGVLRQDLSSIDALIACLPAGTVSGAPKIRAMQLINELEEKKRGVYGGGIGFINFNHDINIALAIRSLVIKENQAILQAGAGIVYDSVAEMEYQETLNKAKSIMEVNDYDPAGR</sequence>
<dbReference type="PANTHER" id="PTHR11236:SF48">
    <property type="entry name" value="ISOCHORISMATE SYNTHASE MENF"/>
    <property type="match status" value="1"/>
</dbReference>
<comment type="subunit">
    <text evidence="4 15">Heterotetramer consisting of two non-identical subunits: a beta subunit (TrpG) and a large alpha subunit (TrpE).</text>
</comment>
<dbReference type="GO" id="GO:0004049">
    <property type="term" value="F:anthranilate synthase activity"/>
    <property type="evidence" value="ECO:0007669"/>
    <property type="project" value="UniProtKB-EC"/>
</dbReference>
<comment type="catalytic activity">
    <reaction evidence="14 15">
        <text>chorismate + L-glutamine = anthranilate + pyruvate + L-glutamate + H(+)</text>
        <dbReference type="Rhea" id="RHEA:21732"/>
        <dbReference type="ChEBI" id="CHEBI:15361"/>
        <dbReference type="ChEBI" id="CHEBI:15378"/>
        <dbReference type="ChEBI" id="CHEBI:16567"/>
        <dbReference type="ChEBI" id="CHEBI:29748"/>
        <dbReference type="ChEBI" id="CHEBI:29985"/>
        <dbReference type="ChEBI" id="CHEBI:58359"/>
        <dbReference type="EC" id="4.1.3.27"/>
    </reaction>
</comment>
<dbReference type="OrthoDB" id="9803598at2"/>
<dbReference type="PRINTS" id="PR00095">
    <property type="entry name" value="ANTSNTHASEI"/>
</dbReference>
<keyword evidence="7 15" id="KW-0028">Amino-acid biosynthesis</keyword>
<dbReference type="GO" id="GO:0046872">
    <property type="term" value="F:metal ion binding"/>
    <property type="evidence" value="ECO:0007669"/>
    <property type="project" value="UniProtKB-KW"/>
</dbReference>
<evidence type="ECO:0000256" key="15">
    <source>
        <dbReference type="RuleBase" id="RU364045"/>
    </source>
</evidence>
<feature type="domain" description="Anthranilate synthase component I N-terminal" evidence="17">
    <location>
        <begin position="21"/>
        <end position="154"/>
    </location>
</feature>
<keyword evidence="12 15" id="KW-0456">Lyase</keyword>
<evidence type="ECO:0000256" key="5">
    <source>
        <dbReference type="ARBA" id="ARBA00012266"/>
    </source>
</evidence>
<evidence type="ECO:0000256" key="9">
    <source>
        <dbReference type="ARBA" id="ARBA00022822"/>
    </source>
</evidence>
<keyword evidence="8 15" id="KW-0479">Metal-binding</keyword>
<comment type="function">
    <text evidence="13 15">Part of a heterotetrameric complex that catalyzes the two-step biosynthesis of anthranilate, an intermediate in the biosynthesis of L-tryptophan. In the first step, the glutamine-binding beta subunit (TrpG) of anthranilate synthase (AS) provides the glutamine amidotransferase activity which generates ammonia as a substrate that, along with chorismate, is used in the second step, catalyzed by the large alpha subunit of AS (TrpE) to produce anthranilate. In the absence of TrpG, TrpE can synthesize anthranilate directly from chorismate and high concentrations of ammonia.</text>
</comment>
<dbReference type="GO" id="GO:0000162">
    <property type="term" value="P:L-tryptophan biosynthetic process"/>
    <property type="evidence" value="ECO:0007669"/>
    <property type="project" value="UniProtKB-UniPathway"/>
</dbReference>
<feature type="domain" description="Chorismate-utilising enzyme C-terminal" evidence="16">
    <location>
        <begin position="203"/>
        <end position="456"/>
    </location>
</feature>
<evidence type="ECO:0000256" key="13">
    <source>
        <dbReference type="ARBA" id="ARBA00025634"/>
    </source>
</evidence>
<evidence type="ECO:0000259" key="17">
    <source>
        <dbReference type="Pfam" id="PF04715"/>
    </source>
</evidence>
<keyword evidence="19" id="KW-1185">Reference proteome</keyword>
<proteinExistence type="inferred from homology"/>
<evidence type="ECO:0000256" key="12">
    <source>
        <dbReference type="ARBA" id="ARBA00023239"/>
    </source>
</evidence>
<dbReference type="EC" id="4.1.3.27" evidence="5 15"/>
<evidence type="ECO:0000256" key="10">
    <source>
        <dbReference type="ARBA" id="ARBA00022842"/>
    </source>
</evidence>
<dbReference type="UniPathway" id="UPA00035">
    <property type="reaction ID" value="UER00040"/>
</dbReference>
<organism evidence="18 19">
    <name type="scientific">Oceanobacillus zhaokaii</name>
    <dbReference type="NCBI Taxonomy" id="2052660"/>
    <lineage>
        <taxon>Bacteria</taxon>
        <taxon>Bacillati</taxon>
        <taxon>Bacillota</taxon>
        <taxon>Bacilli</taxon>
        <taxon>Bacillales</taxon>
        <taxon>Bacillaceae</taxon>
        <taxon>Oceanobacillus</taxon>
    </lineage>
</organism>
<dbReference type="Pfam" id="PF00425">
    <property type="entry name" value="Chorismate_bind"/>
    <property type="match status" value="1"/>
</dbReference>
<dbReference type="RefSeq" id="WP_114915227.1">
    <property type="nucleotide sequence ID" value="NZ_CP024848.1"/>
</dbReference>
<dbReference type="SUPFAM" id="SSF56322">
    <property type="entry name" value="ADC synthase"/>
    <property type="match status" value="1"/>
</dbReference>
<dbReference type="EMBL" id="CP024848">
    <property type="protein sequence ID" value="AXI07933.1"/>
    <property type="molecule type" value="Genomic_DNA"/>
</dbReference>
<dbReference type="PANTHER" id="PTHR11236">
    <property type="entry name" value="AMINOBENZOATE/ANTHRANILATE SYNTHASE"/>
    <property type="match status" value="1"/>
</dbReference>
<comment type="pathway">
    <text evidence="2 15">Amino-acid biosynthesis; L-tryptophan biosynthesis; L-tryptophan from chorismate: step 1/5.</text>
</comment>
<dbReference type="InterPro" id="IPR019999">
    <property type="entry name" value="Anth_synth_I-like"/>
</dbReference>
<dbReference type="Proteomes" id="UP000253908">
    <property type="component" value="Chromosome"/>
</dbReference>
<dbReference type="NCBIfam" id="TIGR00564">
    <property type="entry name" value="trpE_most"/>
    <property type="match status" value="1"/>
</dbReference>
<evidence type="ECO:0000256" key="7">
    <source>
        <dbReference type="ARBA" id="ARBA00022605"/>
    </source>
</evidence>
<evidence type="ECO:0000256" key="11">
    <source>
        <dbReference type="ARBA" id="ARBA00023141"/>
    </source>
</evidence>
<comment type="cofactor">
    <cofactor evidence="1 15">
        <name>Mg(2+)</name>
        <dbReference type="ChEBI" id="CHEBI:18420"/>
    </cofactor>
</comment>
<comment type="similarity">
    <text evidence="3 15">Belongs to the anthranilate synthase component I family.</text>
</comment>
<keyword evidence="10 15" id="KW-0460">Magnesium</keyword>